<dbReference type="eggNOG" id="COG2003">
    <property type="taxonomic scope" value="Bacteria"/>
</dbReference>
<dbReference type="HOGENOM" id="CLU_073529_0_2_7"/>
<comment type="similarity">
    <text evidence="6">Belongs to the UPF0758 family.</text>
</comment>
<dbReference type="KEGG" id="dol:Dole_2092"/>
<dbReference type="PANTHER" id="PTHR30471:SF3">
    <property type="entry name" value="UPF0758 PROTEIN YEES-RELATED"/>
    <property type="match status" value="1"/>
</dbReference>
<feature type="domain" description="MPN" evidence="7">
    <location>
        <begin position="102"/>
        <end position="223"/>
    </location>
</feature>
<keyword evidence="1" id="KW-0645">Protease</keyword>
<dbReference type="GO" id="GO:0008237">
    <property type="term" value="F:metallopeptidase activity"/>
    <property type="evidence" value="ECO:0007669"/>
    <property type="project" value="UniProtKB-KW"/>
</dbReference>
<dbReference type="AlphaFoldDB" id="A8ZTW3"/>
<dbReference type="EMBL" id="CP000859">
    <property type="protein sequence ID" value="ABW67896.1"/>
    <property type="molecule type" value="Genomic_DNA"/>
</dbReference>
<evidence type="ECO:0000256" key="1">
    <source>
        <dbReference type="ARBA" id="ARBA00022670"/>
    </source>
</evidence>
<evidence type="ECO:0000256" key="5">
    <source>
        <dbReference type="ARBA" id="ARBA00023049"/>
    </source>
</evidence>
<evidence type="ECO:0000256" key="2">
    <source>
        <dbReference type="ARBA" id="ARBA00022723"/>
    </source>
</evidence>
<evidence type="ECO:0000256" key="4">
    <source>
        <dbReference type="ARBA" id="ARBA00022833"/>
    </source>
</evidence>
<organism evidence="8 9">
    <name type="scientific">Desulfosudis oleivorans (strain DSM 6200 / JCM 39069 / Hxd3)</name>
    <name type="common">Desulfococcus oleovorans</name>
    <dbReference type="NCBI Taxonomy" id="96561"/>
    <lineage>
        <taxon>Bacteria</taxon>
        <taxon>Pseudomonadati</taxon>
        <taxon>Thermodesulfobacteriota</taxon>
        <taxon>Desulfobacteria</taxon>
        <taxon>Desulfobacterales</taxon>
        <taxon>Desulfosudaceae</taxon>
        <taxon>Desulfosudis</taxon>
    </lineage>
</organism>
<accession>A8ZTW3</accession>
<dbReference type="Gene3D" id="3.40.140.10">
    <property type="entry name" value="Cytidine Deaminase, domain 2"/>
    <property type="match status" value="1"/>
</dbReference>
<dbReference type="NCBIfam" id="TIGR00608">
    <property type="entry name" value="radc"/>
    <property type="match status" value="1"/>
</dbReference>
<sequence length="223" mass="24663">MEMAMKKLKDLPPADRPREKLLKQGAAFLSDQELLAILLSKGTAKDDVFALSRKIIKIIDEKGAALTAQDIMAVDGIGMAKAAAICAAFEFVRRRVKPQGLKIKFPADVLPLIHHYADRKQEHFLCVSINGANEVMSVRVVSIGLINKTQVHPREVFADVLAERASAVIVAHNHPHGDLAPSREDIQVTRQLKDAAQTLGLTFLDHIIFNTTGYYSFAEQEEQ</sequence>
<keyword evidence="3" id="KW-0378">Hydrolase</keyword>
<dbReference type="NCBIfam" id="NF000642">
    <property type="entry name" value="PRK00024.1"/>
    <property type="match status" value="1"/>
</dbReference>
<dbReference type="CDD" id="cd08071">
    <property type="entry name" value="MPN_DUF2466"/>
    <property type="match status" value="1"/>
</dbReference>
<dbReference type="PROSITE" id="PS50249">
    <property type="entry name" value="MPN"/>
    <property type="match status" value="1"/>
</dbReference>
<dbReference type="GO" id="GO:0006508">
    <property type="term" value="P:proteolysis"/>
    <property type="evidence" value="ECO:0007669"/>
    <property type="project" value="UniProtKB-KW"/>
</dbReference>
<evidence type="ECO:0000256" key="6">
    <source>
        <dbReference type="RuleBase" id="RU003797"/>
    </source>
</evidence>
<dbReference type="InterPro" id="IPR037518">
    <property type="entry name" value="MPN"/>
</dbReference>
<dbReference type="InterPro" id="IPR025657">
    <property type="entry name" value="RadC_JAB"/>
</dbReference>
<keyword evidence="5" id="KW-0482">Metalloprotease</keyword>
<dbReference type="Pfam" id="PF20582">
    <property type="entry name" value="UPF0758_N"/>
    <property type="match status" value="1"/>
</dbReference>
<keyword evidence="2" id="KW-0479">Metal-binding</keyword>
<evidence type="ECO:0000256" key="3">
    <source>
        <dbReference type="ARBA" id="ARBA00022801"/>
    </source>
</evidence>
<dbReference type="PANTHER" id="PTHR30471">
    <property type="entry name" value="DNA REPAIR PROTEIN RADC"/>
    <property type="match status" value="1"/>
</dbReference>
<name>A8ZTW3_DESOH</name>
<reference evidence="8 9" key="1">
    <citation type="submission" date="2007-10" db="EMBL/GenBank/DDBJ databases">
        <title>Complete sequence of Desulfococcus oleovorans Hxd3.</title>
        <authorList>
            <consortium name="US DOE Joint Genome Institute"/>
            <person name="Copeland A."/>
            <person name="Lucas S."/>
            <person name="Lapidus A."/>
            <person name="Barry K."/>
            <person name="Glavina del Rio T."/>
            <person name="Dalin E."/>
            <person name="Tice H."/>
            <person name="Pitluck S."/>
            <person name="Kiss H."/>
            <person name="Brettin T."/>
            <person name="Bruce D."/>
            <person name="Detter J.C."/>
            <person name="Han C."/>
            <person name="Schmutz J."/>
            <person name="Larimer F."/>
            <person name="Land M."/>
            <person name="Hauser L."/>
            <person name="Kyrpides N."/>
            <person name="Kim E."/>
            <person name="Wawrik B."/>
            <person name="Richardson P."/>
        </authorList>
    </citation>
    <scope>NUCLEOTIDE SEQUENCE [LARGE SCALE GENOMIC DNA]</scope>
    <source>
        <strain evidence="9">DSM 6200 / JCM 39069 / Hxd3</strain>
    </source>
</reference>
<keyword evidence="4" id="KW-0862">Zinc</keyword>
<evidence type="ECO:0000259" key="7">
    <source>
        <dbReference type="PROSITE" id="PS50249"/>
    </source>
</evidence>
<dbReference type="InterPro" id="IPR001405">
    <property type="entry name" value="UPF0758"/>
</dbReference>
<dbReference type="STRING" id="96561.Dole_2092"/>
<dbReference type="Pfam" id="PF04002">
    <property type="entry name" value="RadC"/>
    <property type="match status" value="1"/>
</dbReference>
<dbReference type="InterPro" id="IPR046778">
    <property type="entry name" value="UPF0758_N"/>
</dbReference>
<evidence type="ECO:0000313" key="8">
    <source>
        <dbReference type="EMBL" id="ABW67896.1"/>
    </source>
</evidence>
<protein>
    <submittedName>
        <fullName evidence="8">DNA repair protein RadC</fullName>
    </submittedName>
</protein>
<dbReference type="GO" id="GO:0046872">
    <property type="term" value="F:metal ion binding"/>
    <property type="evidence" value="ECO:0007669"/>
    <property type="project" value="UniProtKB-KW"/>
</dbReference>
<evidence type="ECO:0000313" key="9">
    <source>
        <dbReference type="Proteomes" id="UP000008561"/>
    </source>
</evidence>
<dbReference type="Proteomes" id="UP000008561">
    <property type="component" value="Chromosome"/>
</dbReference>
<gene>
    <name evidence="8" type="ordered locus">Dole_2092</name>
</gene>
<proteinExistence type="inferred from homology"/>
<keyword evidence="9" id="KW-1185">Reference proteome</keyword>